<name>A0ABV4KYC0_9GAMM</name>
<dbReference type="InterPro" id="IPR007466">
    <property type="entry name" value="Peptidyl-Arg-deiminase_porph"/>
</dbReference>
<evidence type="ECO:0000313" key="3">
    <source>
        <dbReference type="Proteomes" id="UP001569154"/>
    </source>
</evidence>
<reference evidence="2 3" key="1">
    <citation type="submission" date="2024-06" db="EMBL/GenBank/DDBJ databases">
        <authorList>
            <person name="Steensen K."/>
            <person name="Seneca J."/>
            <person name="Bartlau N."/>
            <person name="Yu A.X."/>
            <person name="Polz M.F."/>
        </authorList>
    </citation>
    <scope>NUCLEOTIDE SEQUENCE [LARGE SCALE GENOMIC DNA]</scope>
    <source>
        <strain evidence="2 3">1F260</strain>
    </source>
</reference>
<dbReference type="Pfam" id="PF04371">
    <property type="entry name" value="PAD_porph"/>
    <property type="match status" value="1"/>
</dbReference>
<dbReference type="EMBL" id="JBGONM010000008">
    <property type="protein sequence ID" value="MEZ8080466.1"/>
    <property type="molecule type" value="Genomic_DNA"/>
</dbReference>
<keyword evidence="1" id="KW-0378">Hydrolase</keyword>
<sequence>MISRRRFIQQTGLLTLTLPLACHLGATTVRTSGWLMPDEAAPHARTWMVFGANKDIWGRRLFPGVQENLANIALTIAEYEPVSMLVRQRDMARAYALMGDRVDFIESNMNDLWARDTAPLFVESSMGECAAIDFNFNGWGGKQAYRLDAKVAALIANHAQLPREKASVVMEGGGIEVDGQGTAIITESCALNKNRNPGMSKAEFEDALSPLLGLQKIIWLPGIKGRDITDGHTDFYARFTTPGNVVVGIDTDPDSYEYDVTREHADILANATDAQGNKLMVHPMDTPNTVRERYDSPDFAAGYVGFYVCNGAVIMQEFGDVEADRKAKNTLASLFPDRDIVALNVDAIAAGGGSIHCATQQEPRCLM</sequence>
<evidence type="ECO:0000256" key="1">
    <source>
        <dbReference type="ARBA" id="ARBA00022801"/>
    </source>
</evidence>
<protein>
    <submittedName>
        <fullName evidence="2">Agmatine/peptidylarginine deiminase</fullName>
    </submittedName>
</protein>
<comment type="caution">
    <text evidence="2">The sequence shown here is derived from an EMBL/GenBank/DDBJ whole genome shotgun (WGS) entry which is preliminary data.</text>
</comment>
<dbReference type="Proteomes" id="UP001569154">
    <property type="component" value="Unassembled WGS sequence"/>
</dbReference>
<accession>A0ABV4KYC0</accession>
<dbReference type="PANTHER" id="PTHR31377">
    <property type="entry name" value="AGMATINE DEIMINASE-RELATED"/>
    <property type="match status" value="1"/>
</dbReference>
<dbReference type="SUPFAM" id="SSF55909">
    <property type="entry name" value="Pentein"/>
    <property type="match status" value="1"/>
</dbReference>
<organism evidence="2 3">
    <name type="scientific">Enterovibrio norvegicus</name>
    <dbReference type="NCBI Taxonomy" id="188144"/>
    <lineage>
        <taxon>Bacteria</taxon>
        <taxon>Pseudomonadati</taxon>
        <taxon>Pseudomonadota</taxon>
        <taxon>Gammaproteobacteria</taxon>
        <taxon>Vibrionales</taxon>
        <taxon>Vibrionaceae</taxon>
        <taxon>Enterovibrio</taxon>
    </lineage>
</organism>
<dbReference type="RefSeq" id="WP_371734751.1">
    <property type="nucleotide sequence ID" value="NZ_JBGONM010000008.1"/>
</dbReference>
<dbReference type="Gene3D" id="3.75.10.10">
    <property type="entry name" value="L-arginine/glycine Amidinotransferase, Chain A"/>
    <property type="match status" value="1"/>
</dbReference>
<keyword evidence="3" id="KW-1185">Reference proteome</keyword>
<dbReference type="PANTHER" id="PTHR31377:SF0">
    <property type="entry name" value="AGMATINE DEIMINASE-RELATED"/>
    <property type="match status" value="1"/>
</dbReference>
<gene>
    <name evidence="2" type="ORF">ACED35_05035</name>
</gene>
<evidence type="ECO:0000313" key="2">
    <source>
        <dbReference type="EMBL" id="MEZ8080466.1"/>
    </source>
</evidence>
<proteinExistence type="predicted"/>